<dbReference type="InterPro" id="IPR036879">
    <property type="entry name" value="TF_MADSbox_sf"/>
</dbReference>
<keyword evidence="3" id="KW-0238">DNA-binding</keyword>
<reference evidence="8 9" key="2">
    <citation type="journal article" date="2017" name="Front. Plant Sci.">
        <title>Gene Classification and Mining of Molecular Markers Useful in Red Clover (Trifolium pratense) Breeding.</title>
        <authorList>
            <person name="Istvanek J."/>
            <person name="Dluhosova J."/>
            <person name="Dluhos P."/>
            <person name="Patkova L."/>
            <person name="Nedelnik J."/>
            <person name="Repkova J."/>
        </authorList>
    </citation>
    <scope>NUCLEOTIDE SEQUENCE [LARGE SCALE GENOMIC DNA]</scope>
    <source>
        <strain evidence="9">cv. Tatra</strain>
        <tissue evidence="8">Young leaves</tissue>
    </source>
</reference>
<dbReference type="SUPFAM" id="SSF55455">
    <property type="entry name" value="SRF-like"/>
    <property type="match status" value="1"/>
</dbReference>
<dbReference type="InterPro" id="IPR033897">
    <property type="entry name" value="SRF-like_MADS-box"/>
</dbReference>
<dbReference type="CDD" id="cd00266">
    <property type="entry name" value="MADS_SRF_like"/>
    <property type="match status" value="1"/>
</dbReference>
<gene>
    <name evidence="8" type="ORF">L195_g009339</name>
</gene>
<evidence type="ECO:0000256" key="5">
    <source>
        <dbReference type="ARBA" id="ARBA00023242"/>
    </source>
</evidence>
<sequence length="346" mass="40303">MGRGRISMELIQKEKSRRTTFQKRKKGLIKKVEEFAILCDVDVCLILYAPNFEGQGYAEPEIWPKEPKVRKILQKYYNTTNDRRPKIYDVQEYYKERMKKVEFEISKVRKEMLKIMYPTWEESFNSLGEEQMRLFAGLLDAKLDACNQKMNMLKGDVKGKRIAHESHKVDKPNIPYLTSNSNTYFNFMPNNMSLPQIYPPLMNIAEKNPFGFWPLHLGQSSQPSSTLSSAQGSNQMESDEGRYAQSYPGKQVDANWTNWTSQIDANITYDPKTGTKKKNGAENDENLLPYYYNGNAMTMQSYPIGMHTLPFQNLQNLPPHGYQFNGFYDMDILQAHMFNNYMDGRK</sequence>
<organism evidence="8 9">
    <name type="scientific">Trifolium pratense</name>
    <name type="common">Red clover</name>
    <dbReference type="NCBI Taxonomy" id="57577"/>
    <lineage>
        <taxon>Eukaryota</taxon>
        <taxon>Viridiplantae</taxon>
        <taxon>Streptophyta</taxon>
        <taxon>Embryophyta</taxon>
        <taxon>Tracheophyta</taxon>
        <taxon>Spermatophyta</taxon>
        <taxon>Magnoliopsida</taxon>
        <taxon>eudicotyledons</taxon>
        <taxon>Gunneridae</taxon>
        <taxon>Pentapetalae</taxon>
        <taxon>rosids</taxon>
        <taxon>fabids</taxon>
        <taxon>Fabales</taxon>
        <taxon>Fabaceae</taxon>
        <taxon>Papilionoideae</taxon>
        <taxon>50 kb inversion clade</taxon>
        <taxon>NPAAA clade</taxon>
        <taxon>Hologalegina</taxon>
        <taxon>IRL clade</taxon>
        <taxon>Trifolieae</taxon>
        <taxon>Trifolium</taxon>
    </lineage>
</organism>
<keyword evidence="4" id="KW-0804">Transcription</keyword>
<protein>
    <submittedName>
        <fullName evidence="8">MADS-box transcription factor pheres 2-like protein</fullName>
    </submittedName>
</protein>
<evidence type="ECO:0000313" key="9">
    <source>
        <dbReference type="Proteomes" id="UP000236291"/>
    </source>
</evidence>
<dbReference type="PRINTS" id="PR00404">
    <property type="entry name" value="MADSDOMAIN"/>
</dbReference>
<feature type="region of interest" description="Disordered" evidence="6">
    <location>
        <begin position="223"/>
        <end position="242"/>
    </location>
</feature>
<dbReference type="GO" id="GO:0000978">
    <property type="term" value="F:RNA polymerase II cis-regulatory region sequence-specific DNA binding"/>
    <property type="evidence" value="ECO:0007669"/>
    <property type="project" value="TreeGrafter"/>
</dbReference>
<dbReference type="InterPro" id="IPR002100">
    <property type="entry name" value="TF_MADSbox"/>
</dbReference>
<dbReference type="Pfam" id="PF00319">
    <property type="entry name" value="SRF-TF"/>
    <property type="match status" value="1"/>
</dbReference>
<dbReference type="PANTHER" id="PTHR11945">
    <property type="entry name" value="MADS BOX PROTEIN"/>
    <property type="match status" value="1"/>
</dbReference>
<dbReference type="Proteomes" id="UP000236291">
    <property type="component" value="Unassembled WGS sequence"/>
</dbReference>
<evidence type="ECO:0000256" key="4">
    <source>
        <dbReference type="ARBA" id="ARBA00023163"/>
    </source>
</evidence>
<comment type="caution">
    <text evidence="8">The sequence shown here is derived from an EMBL/GenBank/DDBJ whole genome shotgun (WGS) entry which is preliminary data.</text>
</comment>
<reference evidence="8 9" key="1">
    <citation type="journal article" date="2014" name="Am. J. Bot.">
        <title>Genome assembly and annotation for red clover (Trifolium pratense; Fabaceae).</title>
        <authorList>
            <person name="Istvanek J."/>
            <person name="Jaros M."/>
            <person name="Krenek A."/>
            <person name="Repkova J."/>
        </authorList>
    </citation>
    <scope>NUCLEOTIDE SEQUENCE [LARGE SCALE GENOMIC DNA]</scope>
    <source>
        <strain evidence="9">cv. Tatra</strain>
        <tissue evidence="8">Young leaves</tissue>
    </source>
</reference>
<comment type="subcellular location">
    <subcellularLocation>
        <location evidence="1">Nucleus</location>
    </subcellularLocation>
</comment>
<dbReference type="PROSITE" id="PS50066">
    <property type="entry name" value="MADS_BOX_2"/>
    <property type="match status" value="1"/>
</dbReference>
<evidence type="ECO:0000256" key="1">
    <source>
        <dbReference type="ARBA" id="ARBA00004123"/>
    </source>
</evidence>
<dbReference type="GO" id="GO:0046983">
    <property type="term" value="F:protein dimerization activity"/>
    <property type="evidence" value="ECO:0007669"/>
    <property type="project" value="InterPro"/>
</dbReference>
<dbReference type="STRING" id="57577.A0A2K3PBS9"/>
<evidence type="ECO:0000256" key="3">
    <source>
        <dbReference type="ARBA" id="ARBA00023125"/>
    </source>
</evidence>
<evidence type="ECO:0000259" key="7">
    <source>
        <dbReference type="PROSITE" id="PS50066"/>
    </source>
</evidence>
<dbReference type="AlphaFoldDB" id="A0A2K3PBS9"/>
<evidence type="ECO:0000256" key="6">
    <source>
        <dbReference type="SAM" id="MobiDB-lite"/>
    </source>
</evidence>
<dbReference type="EMBL" id="ASHM01005483">
    <property type="protein sequence ID" value="PNY12704.1"/>
    <property type="molecule type" value="Genomic_DNA"/>
</dbReference>
<keyword evidence="2" id="KW-0805">Transcription regulation</keyword>
<dbReference type="PANTHER" id="PTHR11945:SF176">
    <property type="entry name" value="MADS-BOX TRANSCRIPTION FACTOR FAMILY PROTEIN"/>
    <property type="match status" value="1"/>
</dbReference>
<dbReference type="SMART" id="SM00432">
    <property type="entry name" value="MADS"/>
    <property type="match status" value="1"/>
</dbReference>
<feature type="domain" description="MADS-box" evidence="7">
    <location>
        <begin position="1"/>
        <end position="61"/>
    </location>
</feature>
<dbReference type="Gene3D" id="3.40.1810.10">
    <property type="entry name" value="Transcription factor, MADS-box"/>
    <property type="match status" value="1"/>
</dbReference>
<proteinExistence type="predicted"/>
<evidence type="ECO:0000313" key="8">
    <source>
        <dbReference type="EMBL" id="PNY12704.1"/>
    </source>
</evidence>
<accession>A0A2K3PBS9</accession>
<keyword evidence="5" id="KW-0539">Nucleus</keyword>
<dbReference type="GO" id="GO:0045944">
    <property type="term" value="P:positive regulation of transcription by RNA polymerase II"/>
    <property type="evidence" value="ECO:0007669"/>
    <property type="project" value="InterPro"/>
</dbReference>
<dbReference type="GO" id="GO:0005634">
    <property type="term" value="C:nucleus"/>
    <property type="evidence" value="ECO:0007669"/>
    <property type="project" value="UniProtKB-SubCell"/>
</dbReference>
<dbReference type="GO" id="GO:0000981">
    <property type="term" value="F:DNA-binding transcription factor activity, RNA polymerase II-specific"/>
    <property type="evidence" value="ECO:0007669"/>
    <property type="project" value="InterPro"/>
</dbReference>
<name>A0A2K3PBS9_TRIPR</name>
<evidence type="ECO:0000256" key="2">
    <source>
        <dbReference type="ARBA" id="ARBA00023015"/>
    </source>
</evidence>
<feature type="compositionally biased region" description="Low complexity" evidence="6">
    <location>
        <begin position="223"/>
        <end position="233"/>
    </location>
</feature>